<organism evidence="10 11">
    <name type="scientific">Capsaspora owczarzaki (strain ATCC 30864)</name>
    <dbReference type="NCBI Taxonomy" id="595528"/>
    <lineage>
        <taxon>Eukaryota</taxon>
        <taxon>Filasterea</taxon>
        <taxon>Capsaspora</taxon>
    </lineage>
</organism>
<dbReference type="InterPro" id="IPR004098">
    <property type="entry name" value="Prp18"/>
</dbReference>
<dbReference type="InterPro" id="IPR039979">
    <property type="entry name" value="PRPF18"/>
</dbReference>
<comment type="similarity">
    <text evidence="2">Belongs to the PRP18 family.</text>
</comment>
<dbReference type="GO" id="GO:0005682">
    <property type="term" value="C:U5 snRNP"/>
    <property type="evidence" value="ECO:0007669"/>
    <property type="project" value="TreeGrafter"/>
</dbReference>
<evidence type="ECO:0000256" key="8">
    <source>
        <dbReference type="SAM" id="MobiDB-lite"/>
    </source>
</evidence>
<evidence type="ECO:0000256" key="3">
    <source>
        <dbReference type="ARBA" id="ARBA00018242"/>
    </source>
</evidence>
<dbReference type="Gene3D" id="1.20.940.10">
    <property type="entry name" value="Functional domain of the splicing factor Prp18"/>
    <property type="match status" value="1"/>
</dbReference>
<dbReference type="RefSeq" id="XP_004365670.2">
    <property type="nucleotide sequence ID" value="XM_004365613.2"/>
</dbReference>
<dbReference type="InterPro" id="IPR036285">
    <property type="entry name" value="PRP4-like_sf"/>
</dbReference>
<sequence>MDALAAELERKRKLLDPTGTGQPKKYFRKADLDQRKLELARAASAIVNGGSATTAAGAAPAADAGTPVLDAAARQLAAANAAANASSASPMNTSSAPASASSSSITASSSSSSSSSAGAAAADAKPDASGALVPNTHRRDTFWLPQPEVIRRLRERDHPIRLFGETNEDVLERLRQLEIVEPDTNKGFRNDFMDAIGVVDQEMLDELMQQEASSRSAKVRKADTIESEKTSFQELQKQARGLDENDIPGNLVLVLKLLKYLLKLWETELDERSEEEKRAMAGKLLSATVIQTLSYLKPLFRLIKQKAVPDDIAPFLIRIVRFMLEREYSQAGDSYMKMAIGNAPWPMGVTMVGIHARGGREKISAGNIAHVLNDETARKYIQALKRLMTVCQRRFPAAPSKSLEFVRQ</sequence>
<keyword evidence="5" id="KW-0747">Spliceosome</keyword>
<dbReference type="Pfam" id="PF08799">
    <property type="entry name" value="PRP4"/>
    <property type="match status" value="1"/>
</dbReference>
<evidence type="ECO:0000259" key="9">
    <source>
        <dbReference type="SMART" id="SM00500"/>
    </source>
</evidence>
<dbReference type="FunCoup" id="A0A0D2X0M1">
    <property type="interactions" value="403"/>
</dbReference>
<dbReference type="PANTHER" id="PTHR13007:SF19">
    <property type="entry name" value="PRE-MRNA-SPLICING FACTOR 18"/>
    <property type="match status" value="1"/>
</dbReference>
<feature type="compositionally biased region" description="Low complexity" evidence="8">
    <location>
        <begin position="84"/>
        <end position="131"/>
    </location>
</feature>
<dbReference type="SUPFAM" id="SSF158230">
    <property type="entry name" value="PRP4-like"/>
    <property type="match status" value="1"/>
</dbReference>
<comment type="subcellular location">
    <subcellularLocation>
        <location evidence="1">Nucleus</location>
    </subcellularLocation>
</comment>
<dbReference type="InterPro" id="IPR014906">
    <property type="entry name" value="PRP4-like"/>
</dbReference>
<keyword evidence="11" id="KW-1185">Reference proteome</keyword>
<accession>A0A0D2X0M1</accession>
<keyword evidence="6" id="KW-0508">mRNA splicing</keyword>
<evidence type="ECO:0000256" key="1">
    <source>
        <dbReference type="ARBA" id="ARBA00004123"/>
    </source>
</evidence>
<keyword evidence="7" id="KW-0539">Nucleus</keyword>
<keyword evidence="4" id="KW-0507">mRNA processing</keyword>
<feature type="domain" description="Pre-mRNA processing factor 4 (PRP4)-like" evidence="9">
    <location>
        <begin position="144"/>
        <end position="194"/>
    </location>
</feature>
<dbReference type="GO" id="GO:0071021">
    <property type="term" value="C:U2-type post-spliceosomal complex"/>
    <property type="evidence" value="ECO:0007669"/>
    <property type="project" value="TreeGrafter"/>
</dbReference>
<evidence type="ECO:0000256" key="6">
    <source>
        <dbReference type="ARBA" id="ARBA00023187"/>
    </source>
</evidence>
<dbReference type="SMART" id="SM00500">
    <property type="entry name" value="SFM"/>
    <property type="match status" value="1"/>
</dbReference>
<dbReference type="Gene3D" id="4.10.280.110">
    <property type="entry name" value="Pre-mRNA processing factor 4 domain"/>
    <property type="match status" value="1"/>
</dbReference>
<dbReference type="InParanoid" id="A0A0D2X0M1"/>
<reference evidence="11" key="1">
    <citation type="submission" date="2011-02" db="EMBL/GenBank/DDBJ databases">
        <title>The Genome Sequence of Capsaspora owczarzaki ATCC 30864.</title>
        <authorList>
            <person name="Russ C."/>
            <person name="Cuomo C."/>
            <person name="Burger G."/>
            <person name="Gray M.W."/>
            <person name="Holland P.W.H."/>
            <person name="King N."/>
            <person name="Lang F.B.F."/>
            <person name="Roger A.J."/>
            <person name="Ruiz-Trillo I."/>
            <person name="Young S.K."/>
            <person name="Zeng Q."/>
            <person name="Gargeya S."/>
            <person name="Alvarado L."/>
            <person name="Berlin A."/>
            <person name="Chapman S.B."/>
            <person name="Chen Z."/>
            <person name="Freedman E."/>
            <person name="Gellesch M."/>
            <person name="Goldberg J."/>
            <person name="Griggs A."/>
            <person name="Gujja S."/>
            <person name="Heilman E."/>
            <person name="Heiman D."/>
            <person name="Howarth C."/>
            <person name="Mehta T."/>
            <person name="Neiman D."/>
            <person name="Pearson M."/>
            <person name="Roberts A."/>
            <person name="Saif S."/>
            <person name="Shea T."/>
            <person name="Shenoy N."/>
            <person name="Sisk P."/>
            <person name="Stolte C."/>
            <person name="Sykes S."/>
            <person name="White J."/>
            <person name="Yandava C."/>
            <person name="Haas B."/>
            <person name="Nusbaum C."/>
            <person name="Birren B."/>
        </authorList>
    </citation>
    <scope>NUCLEOTIDE SEQUENCE</scope>
    <source>
        <strain evidence="11">ATCC 30864</strain>
    </source>
</reference>
<dbReference type="SUPFAM" id="SSF47938">
    <property type="entry name" value="Functional domain of the splicing factor Prp18"/>
    <property type="match status" value="1"/>
</dbReference>
<evidence type="ECO:0000313" key="10">
    <source>
        <dbReference type="EMBL" id="KJE89299.1"/>
    </source>
</evidence>
<dbReference type="EMBL" id="KE346360">
    <property type="protein sequence ID" value="KJE89299.1"/>
    <property type="molecule type" value="Genomic_DNA"/>
</dbReference>
<dbReference type="Proteomes" id="UP000008743">
    <property type="component" value="Unassembled WGS sequence"/>
</dbReference>
<dbReference type="FunFam" id="4.10.280.110:FF:000001">
    <property type="entry name" value="pre-mRNA-splicing factor 18 isoform X2"/>
    <property type="match status" value="1"/>
</dbReference>
<proteinExistence type="inferred from homology"/>
<dbReference type="GO" id="GO:0046540">
    <property type="term" value="C:U4/U6 x U5 tri-snRNP complex"/>
    <property type="evidence" value="ECO:0007669"/>
    <property type="project" value="TreeGrafter"/>
</dbReference>
<dbReference type="PANTHER" id="PTHR13007">
    <property type="entry name" value="PRE-MRNA SPLICING FACTOR-RELATED"/>
    <property type="match status" value="1"/>
</dbReference>
<dbReference type="GO" id="GO:0000350">
    <property type="term" value="P:generation of catalytic spliceosome for second transesterification step"/>
    <property type="evidence" value="ECO:0007669"/>
    <property type="project" value="TreeGrafter"/>
</dbReference>
<evidence type="ECO:0000313" key="11">
    <source>
        <dbReference type="Proteomes" id="UP000008743"/>
    </source>
</evidence>
<dbReference type="PhylomeDB" id="A0A0D2X0M1"/>
<evidence type="ECO:0000256" key="4">
    <source>
        <dbReference type="ARBA" id="ARBA00022664"/>
    </source>
</evidence>
<dbReference type="OrthoDB" id="10261918at2759"/>
<feature type="region of interest" description="Disordered" evidence="8">
    <location>
        <begin position="84"/>
        <end position="134"/>
    </location>
</feature>
<protein>
    <recommendedName>
        <fullName evidence="3">Pre-mRNA-splicing factor 18</fullName>
    </recommendedName>
</protein>
<evidence type="ECO:0000256" key="2">
    <source>
        <dbReference type="ARBA" id="ARBA00008137"/>
    </source>
</evidence>
<dbReference type="AlphaFoldDB" id="A0A0D2X0M1"/>
<dbReference type="Pfam" id="PF02840">
    <property type="entry name" value="Prp18"/>
    <property type="match status" value="1"/>
</dbReference>
<dbReference type="STRING" id="595528.A0A0D2X0M1"/>
<name>A0A0D2X0M1_CAPO3</name>
<evidence type="ECO:0000256" key="7">
    <source>
        <dbReference type="ARBA" id="ARBA00023242"/>
    </source>
</evidence>
<gene>
    <name evidence="10" type="ORF">CAOG_000799</name>
</gene>
<evidence type="ECO:0000256" key="5">
    <source>
        <dbReference type="ARBA" id="ARBA00022728"/>
    </source>
</evidence>